<evidence type="ECO:0000313" key="1">
    <source>
        <dbReference type="EMBL" id="KAI3366108.1"/>
    </source>
</evidence>
<evidence type="ECO:0000313" key="2">
    <source>
        <dbReference type="Proteomes" id="UP000831701"/>
    </source>
</evidence>
<accession>A0ACB8WE54</accession>
<organism evidence="1 2">
    <name type="scientific">Scortum barcoo</name>
    <name type="common">barcoo grunter</name>
    <dbReference type="NCBI Taxonomy" id="214431"/>
    <lineage>
        <taxon>Eukaryota</taxon>
        <taxon>Metazoa</taxon>
        <taxon>Chordata</taxon>
        <taxon>Craniata</taxon>
        <taxon>Vertebrata</taxon>
        <taxon>Euteleostomi</taxon>
        <taxon>Actinopterygii</taxon>
        <taxon>Neopterygii</taxon>
        <taxon>Teleostei</taxon>
        <taxon>Neoteleostei</taxon>
        <taxon>Acanthomorphata</taxon>
        <taxon>Eupercaria</taxon>
        <taxon>Centrarchiformes</taxon>
        <taxon>Terapontoidei</taxon>
        <taxon>Terapontidae</taxon>
        <taxon>Scortum</taxon>
    </lineage>
</organism>
<reference evidence="1" key="1">
    <citation type="submission" date="2022-04" db="EMBL/GenBank/DDBJ databases">
        <title>Jade perch genome.</title>
        <authorList>
            <person name="Chao B."/>
        </authorList>
    </citation>
    <scope>NUCLEOTIDE SEQUENCE</scope>
    <source>
        <strain evidence="1">CB-2022</strain>
    </source>
</reference>
<comment type="caution">
    <text evidence="1">The sequence shown here is derived from an EMBL/GenBank/DDBJ whole genome shotgun (WGS) entry which is preliminary data.</text>
</comment>
<gene>
    <name evidence="1" type="ORF">L3Q82_009927</name>
</gene>
<proteinExistence type="predicted"/>
<dbReference type="EMBL" id="CM041541">
    <property type="protein sequence ID" value="KAI3366108.1"/>
    <property type="molecule type" value="Genomic_DNA"/>
</dbReference>
<protein>
    <submittedName>
        <fullName evidence="1">Uncharacterized protein</fullName>
    </submittedName>
</protein>
<dbReference type="Proteomes" id="UP000831701">
    <property type="component" value="Chromosome 11"/>
</dbReference>
<sequence length="634" mass="71915">MQLSARLFYGKRETVVVPVDPAISDDAGSEEEDDAVMDPDFIPHTCNMDTPGPSNGSSSAKRRCMRSAVEVIEDNTDTNNSDEDDSDEDTNDKGQPEPKKRRQVARLTTWKKADLDNPALPEYQHSPPDFVQTPFDYFCRYFSPQVFAHIAYQTNLYATQKDINTTFTTTEEEIMDFVAIMMYMGITQLPSVEDYWAMETRVPQVANLMSSKRFRLLKRLVHFSDNTNLPGTTDRFFKIRPLFTFLNTAFRSEPQTPKQSVDEVMVAYKGKTAGNLRQYIKNKPDKWGFKLFARASEDGFIHDIVLYQGKTTLEAHDIPVTPEQEAMGATSQIVSILASTMSSSTTTAIFADNFFSSLEIVRYLKDRNCRYTGTARDNRIGKPPLRSIKEMEKKAVPCGTCSYVLSDDGILAVRWKDNKVVTLLSTDMGVQPMSSVSRYCSDTKRKEDVTCPALIKSYNANIGGIDKSDMLVHLYRTPMKSKRWYMRLFAYAVDVSITNAWVMYRRDCKSLDVDGLSLKSFRIQEIYFLICFSLSASSDRAVRSRPRRGSATPGSLSPPEIPKPVRGHRSHIPNDSVRFNLSLFHAPIYANRQTCKYCSRKGHILRSNVVCSVCKVHLCLNNERNCFVEFHGSS</sequence>
<name>A0ACB8WE54_9TELE</name>
<keyword evidence="2" id="KW-1185">Reference proteome</keyword>